<evidence type="ECO:0000313" key="2">
    <source>
        <dbReference type="EMBL" id="OWK06018.1"/>
    </source>
</evidence>
<evidence type="ECO:0000313" key="3">
    <source>
        <dbReference type="Proteomes" id="UP000242450"/>
    </source>
</evidence>
<comment type="caution">
    <text evidence="2">The sequence shown here is derived from an EMBL/GenBank/DDBJ whole genome shotgun (WGS) entry which is preliminary data.</text>
</comment>
<feature type="region of interest" description="Disordered" evidence="1">
    <location>
        <begin position="131"/>
        <end position="173"/>
    </location>
</feature>
<gene>
    <name evidence="2" type="ORF">Celaphus_00012632</name>
</gene>
<feature type="compositionally biased region" description="Basic and acidic residues" evidence="1">
    <location>
        <begin position="131"/>
        <end position="157"/>
    </location>
</feature>
<name>A0A212CJ07_CEREH</name>
<sequence length="173" mass="18927">MAQLAGAGLGAGFVYFWVPEGQQQRRFLPPSSLALAFSSLRAAGACFGGVHASSVYPPTLDWTPGLTWVALPFPLVPPAGASAAVKMTTGQVEELCALITGPRHFAGTEEYKVANTSYKSELKAELEHKKQQLAQIREEKRKEEERKKKETDQKKEAVVPVQEESDLGKKKRS</sequence>
<protein>
    <submittedName>
        <fullName evidence="2">Uncharacterized protein</fullName>
    </submittedName>
</protein>
<accession>A0A212CJ07</accession>
<evidence type="ECO:0000256" key="1">
    <source>
        <dbReference type="SAM" id="MobiDB-lite"/>
    </source>
</evidence>
<keyword evidence="3" id="KW-1185">Reference proteome</keyword>
<reference evidence="2 3" key="1">
    <citation type="journal article" date="2018" name="Mol. Genet. Genomics">
        <title>The red deer Cervus elaphus genome CerEla1.0: sequencing, annotating, genes, and chromosomes.</title>
        <authorList>
            <person name="Bana N.A."/>
            <person name="Nyiri A."/>
            <person name="Nagy J."/>
            <person name="Frank K."/>
            <person name="Nagy T."/>
            <person name="Steger V."/>
            <person name="Schiller M."/>
            <person name="Lakatos P."/>
            <person name="Sugar L."/>
            <person name="Horn P."/>
            <person name="Barta E."/>
            <person name="Orosz L."/>
        </authorList>
    </citation>
    <scope>NUCLEOTIDE SEQUENCE [LARGE SCALE GENOMIC DNA]</scope>
    <source>
        <strain evidence="2">Hungarian</strain>
    </source>
</reference>
<dbReference type="EMBL" id="MKHE01000019">
    <property type="protein sequence ID" value="OWK06018.1"/>
    <property type="molecule type" value="Genomic_DNA"/>
</dbReference>
<dbReference type="AlphaFoldDB" id="A0A212CJ07"/>
<proteinExistence type="predicted"/>
<organism evidence="2 3">
    <name type="scientific">Cervus elaphus hippelaphus</name>
    <name type="common">European red deer</name>
    <dbReference type="NCBI Taxonomy" id="46360"/>
    <lineage>
        <taxon>Eukaryota</taxon>
        <taxon>Metazoa</taxon>
        <taxon>Chordata</taxon>
        <taxon>Craniata</taxon>
        <taxon>Vertebrata</taxon>
        <taxon>Euteleostomi</taxon>
        <taxon>Mammalia</taxon>
        <taxon>Eutheria</taxon>
        <taxon>Laurasiatheria</taxon>
        <taxon>Artiodactyla</taxon>
        <taxon>Ruminantia</taxon>
        <taxon>Pecora</taxon>
        <taxon>Cervidae</taxon>
        <taxon>Cervinae</taxon>
        <taxon>Cervus</taxon>
    </lineage>
</organism>
<dbReference type="Proteomes" id="UP000242450">
    <property type="component" value="Chromosome 19"/>
</dbReference>